<dbReference type="PANTHER" id="PTHR46983:SF3">
    <property type="entry name" value="CHPADIPLOID STATE MAINTENANCE PROTEIN CHPA"/>
    <property type="match status" value="1"/>
</dbReference>
<dbReference type="GO" id="GO:0046872">
    <property type="term" value="F:metal ion binding"/>
    <property type="evidence" value="ECO:0007669"/>
    <property type="project" value="UniProtKB-KW"/>
</dbReference>
<name>A0AAN8XFI6_HALRR</name>
<dbReference type="Pfam" id="PF04969">
    <property type="entry name" value="CS"/>
    <property type="match status" value="1"/>
</dbReference>
<evidence type="ECO:0000313" key="6">
    <source>
        <dbReference type="EMBL" id="KAK7080598.1"/>
    </source>
</evidence>
<dbReference type="InterPro" id="IPR039790">
    <property type="entry name" value="CHRD1"/>
</dbReference>
<dbReference type="AlphaFoldDB" id="A0AAN8XFI6"/>
<proteinExistence type="predicted"/>
<evidence type="ECO:0000259" key="5">
    <source>
        <dbReference type="PROSITE" id="PS51401"/>
    </source>
</evidence>
<keyword evidence="2" id="KW-0677">Repeat</keyword>
<feature type="domain" description="CHORD" evidence="5">
    <location>
        <begin position="6"/>
        <end position="65"/>
    </location>
</feature>
<evidence type="ECO:0000256" key="2">
    <source>
        <dbReference type="ARBA" id="ARBA00022737"/>
    </source>
</evidence>
<keyword evidence="3" id="KW-0862">Zinc</keyword>
<reference evidence="6 7" key="1">
    <citation type="submission" date="2023-11" db="EMBL/GenBank/DDBJ databases">
        <title>Halocaridina rubra genome assembly.</title>
        <authorList>
            <person name="Smith C."/>
        </authorList>
    </citation>
    <scope>NUCLEOTIDE SEQUENCE [LARGE SCALE GENOMIC DNA]</scope>
    <source>
        <strain evidence="6">EP-1</strain>
        <tissue evidence="6">Whole</tissue>
    </source>
</reference>
<dbReference type="PROSITE" id="PS51203">
    <property type="entry name" value="CS"/>
    <property type="match status" value="1"/>
</dbReference>
<protein>
    <submittedName>
        <fullName evidence="6">Cysteine and histidine-rich domain-containing protein 1</fullName>
    </submittedName>
</protein>
<keyword evidence="1" id="KW-0479">Metal-binding</keyword>
<dbReference type="SUPFAM" id="SSF49764">
    <property type="entry name" value="HSP20-like chaperones"/>
    <property type="match status" value="1"/>
</dbReference>
<dbReference type="Pfam" id="PF04968">
    <property type="entry name" value="CHORD"/>
    <property type="match status" value="2"/>
</dbReference>
<dbReference type="Gene3D" id="4.10.1130.20">
    <property type="match status" value="2"/>
</dbReference>
<feature type="domain" description="CHORD" evidence="5">
    <location>
        <begin position="147"/>
        <end position="206"/>
    </location>
</feature>
<dbReference type="PANTHER" id="PTHR46983">
    <property type="entry name" value="CYSTEINE AND HISTIDINE-RICH DOMAIN-CONTAINING PROTEIN 1"/>
    <property type="match status" value="1"/>
</dbReference>
<dbReference type="PROSITE" id="PS51401">
    <property type="entry name" value="CHORD"/>
    <property type="match status" value="2"/>
</dbReference>
<evidence type="ECO:0000259" key="4">
    <source>
        <dbReference type="PROSITE" id="PS51203"/>
    </source>
</evidence>
<accession>A0AAN8XFI6</accession>
<dbReference type="EMBL" id="JAXCGZ010005855">
    <property type="protein sequence ID" value="KAK7080598.1"/>
    <property type="molecule type" value="Genomic_DNA"/>
</dbReference>
<evidence type="ECO:0000256" key="1">
    <source>
        <dbReference type="ARBA" id="ARBA00022723"/>
    </source>
</evidence>
<dbReference type="InterPro" id="IPR007051">
    <property type="entry name" value="CHORD_dom"/>
</dbReference>
<dbReference type="Proteomes" id="UP001381693">
    <property type="component" value="Unassembled WGS sequence"/>
</dbReference>
<evidence type="ECO:0000256" key="3">
    <source>
        <dbReference type="ARBA" id="ARBA00022833"/>
    </source>
</evidence>
<gene>
    <name evidence="6" type="primary">CHORDC1</name>
    <name evidence="6" type="ORF">SK128_023830</name>
</gene>
<comment type="caution">
    <text evidence="6">The sequence shown here is derived from an EMBL/GenBank/DDBJ whole genome shotgun (WGS) entry which is preliminary data.</text>
</comment>
<dbReference type="InterPro" id="IPR008978">
    <property type="entry name" value="HSP20-like_chaperone"/>
</dbReference>
<organism evidence="6 7">
    <name type="scientific">Halocaridina rubra</name>
    <name type="common">Hawaiian red shrimp</name>
    <dbReference type="NCBI Taxonomy" id="373956"/>
    <lineage>
        <taxon>Eukaryota</taxon>
        <taxon>Metazoa</taxon>
        <taxon>Ecdysozoa</taxon>
        <taxon>Arthropoda</taxon>
        <taxon>Crustacea</taxon>
        <taxon>Multicrustacea</taxon>
        <taxon>Malacostraca</taxon>
        <taxon>Eumalacostraca</taxon>
        <taxon>Eucarida</taxon>
        <taxon>Decapoda</taxon>
        <taxon>Pleocyemata</taxon>
        <taxon>Caridea</taxon>
        <taxon>Atyoidea</taxon>
        <taxon>Atyidae</taxon>
        <taxon>Halocaridina</taxon>
    </lineage>
</organism>
<keyword evidence="7" id="KW-1185">Reference proteome</keyword>
<sequence>MTLVQCYNKGCGQKFHLEENTSDACTYHPGEPIFHDAYKGWSCCNKRSTDFTTFLNTKGCAIGMHNPEKPPEPEKQKIDPATRDEVITVESKKPQSLPRPSFDTPMKRLPLTVAQSLKLALEKQKEETQNITGENEVISGIKVGETCKNNGCKSTYEDEHSNLDLCTYHPGIPIFHEGMKYWSCCNKKTTDFTEFLEQIGCATGHHLWEKLEKTTETACRYDWHQTGSHVCISIYSKLSDPMNSYVDANPIRLCANIVFGDKQVFKLDVELTGIVDLEQSNVTLAAAKVEIKLRKGEPKSWRTLHIQRNSNDQSSVNKTDDEKLEDDMECKVDALDLSDI</sequence>
<feature type="domain" description="CS" evidence="4">
    <location>
        <begin position="216"/>
        <end position="305"/>
    </location>
</feature>
<evidence type="ECO:0000313" key="7">
    <source>
        <dbReference type="Proteomes" id="UP001381693"/>
    </source>
</evidence>
<dbReference type="Gene3D" id="2.60.40.790">
    <property type="match status" value="1"/>
</dbReference>
<dbReference type="InterPro" id="IPR007052">
    <property type="entry name" value="CS_dom"/>
</dbReference>